<dbReference type="KEGG" id="sdyn:Mal52_47430"/>
<dbReference type="Pfam" id="PF21156">
    <property type="entry name" value="ISOA1-3_C"/>
    <property type="match status" value="1"/>
</dbReference>
<gene>
    <name evidence="6" type="primary">glgX_2</name>
    <name evidence="6" type="ORF">Mal52_47430</name>
</gene>
<dbReference type="AlphaFoldDB" id="A0A517ZUV3"/>
<accession>A0A517ZUV3</accession>
<dbReference type="InterPro" id="IPR048650">
    <property type="entry name" value="ISOA1-3-like_C"/>
</dbReference>
<proteinExistence type="inferred from homology"/>
<dbReference type="InterPro" id="IPR006047">
    <property type="entry name" value="GH13_cat_dom"/>
</dbReference>
<keyword evidence="7" id="KW-1185">Reference proteome</keyword>
<dbReference type="InterPro" id="IPR011837">
    <property type="entry name" value="Glycogen_debranch_GlgX"/>
</dbReference>
<dbReference type="SUPFAM" id="SSF51011">
    <property type="entry name" value="Glycosyl hydrolase domain"/>
    <property type="match status" value="1"/>
</dbReference>
<organism evidence="6 7">
    <name type="scientific">Symmachiella dynata</name>
    <dbReference type="NCBI Taxonomy" id="2527995"/>
    <lineage>
        <taxon>Bacteria</taxon>
        <taxon>Pseudomonadati</taxon>
        <taxon>Planctomycetota</taxon>
        <taxon>Planctomycetia</taxon>
        <taxon>Planctomycetales</taxon>
        <taxon>Planctomycetaceae</taxon>
        <taxon>Symmachiella</taxon>
    </lineage>
</organism>
<dbReference type="Pfam" id="PF00128">
    <property type="entry name" value="Alpha-amylase"/>
    <property type="match status" value="1"/>
</dbReference>
<feature type="domain" description="Glycosyl hydrolase family 13 catalytic" evidence="5">
    <location>
        <begin position="132"/>
        <end position="566"/>
    </location>
</feature>
<dbReference type="InterPro" id="IPR013780">
    <property type="entry name" value="Glyco_hydro_b"/>
</dbReference>
<dbReference type="SUPFAM" id="SSF81296">
    <property type="entry name" value="E set domains"/>
    <property type="match status" value="1"/>
</dbReference>
<dbReference type="GO" id="GO:0004135">
    <property type="term" value="F:amylo-alpha-1,6-glucosidase activity"/>
    <property type="evidence" value="ECO:0007669"/>
    <property type="project" value="InterPro"/>
</dbReference>
<dbReference type="EC" id="3.2.1.-" evidence="6"/>
<evidence type="ECO:0000313" key="6">
    <source>
        <dbReference type="EMBL" id="QDU46225.1"/>
    </source>
</evidence>
<evidence type="ECO:0000256" key="3">
    <source>
        <dbReference type="ARBA" id="ARBA00022946"/>
    </source>
</evidence>
<dbReference type="InterPro" id="IPR044505">
    <property type="entry name" value="GlgX_Isoamylase_N_E_set"/>
</dbReference>
<keyword evidence="3" id="KW-0809">Transit peptide</keyword>
<dbReference type="GO" id="GO:0019156">
    <property type="term" value="F:isoamylase activity"/>
    <property type="evidence" value="ECO:0007669"/>
    <property type="project" value="UniProtKB-ARBA"/>
</dbReference>
<evidence type="ECO:0000256" key="2">
    <source>
        <dbReference type="ARBA" id="ARBA00022801"/>
    </source>
</evidence>
<dbReference type="SMART" id="SM00642">
    <property type="entry name" value="Aamy"/>
    <property type="match status" value="1"/>
</dbReference>
<evidence type="ECO:0000256" key="4">
    <source>
        <dbReference type="ARBA" id="ARBA00023295"/>
    </source>
</evidence>
<dbReference type="InterPro" id="IPR014756">
    <property type="entry name" value="Ig_E-set"/>
</dbReference>
<dbReference type="InterPro" id="IPR017853">
    <property type="entry name" value="GH"/>
</dbReference>
<dbReference type="CDD" id="cd11326">
    <property type="entry name" value="AmyAc_Glg_debranch"/>
    <property type="match status" value="1"/>
</dbReference>
<evidence type="ECO:0000313" key="7">
    <source>
        <dbReference type="Proteomes" id="UP000319383"/>
    </source>
</evidence>
<dbReference type="Gene3D" id="2.60.40.1180">
    <property type="entry name" value="Golgi alpha-mannosidase II"/>
    <property type="match status" value="1"/>
</dbReference>
<dbReference type="InterPro" id="IPR013783">
    <property type="entry name" value="Ig-like_fold"/>
</dbReference>
<dbReference type="Gene3D" id="3.20.20.80">
    <property type="entry name" value="Glycosidases"/>
    <property type="match status" value="1"/>
</dbReference>
<dbReference type="Proteomes" id="UP000319383">
    <property type="component" value="Chromosome"/>
</dbReference>
<dbReference type="Pfam" id="PF02922">
    <property type="entry name" value="CBM_48"/>
    <property type="match status" value="1"/>
</dbReference>
<dbReference type="EMBL" id="CP036276">
    <property type="protein sequence ID" value="QDU46225.1"/>
    <property type="molecule type" value="Genomic_DNA"/>
</dbReference>
<dbReference type="InterPro" id="IPR004193">
    <property type="entry name" value="Glyco_hydro_13_N"/>
</dbReference>
<comment type="similarity">
    <text evidence="1">Belongs to the glycosyl hydrolase 13 family.</text>
</comment>
<name>A0A517ZUV3_9PLAN</name>
<evidence type="ECO:0000256" key="1">
    <source>
        <dbReference type="ARBA" id="ARBA00008061"/>
    </source>
</evidence>
<dbReference type="GO" id="GO:0005980">
    <property type="term" value="P:glycogen catabolic process"/>
    <property type="evidence" value="ECO:0007669"/>
    <property type="project" value="InterPro"/>
</dbReference>
<dbReference type="SUPFAM" id="SSF51445">
    <property type="entry name" value="(Trans)glycosidases"/>
    <property type="match status" value="1"/>
</dbReference>
<sequence>MSAVETTVGRSSPIGATVENGGVNFCLYSKHATGVDLLLFDKANDARPAQTITLDPASNKTYHYWHVFVPGIGAGQLYGYKVSGPDEPTAGLRFDTTKLLVDPYALATANTENYDRARAADDGDNMAVAIKSVVVDPADYDWEGDEPLNRPFIDEAIYELHVAGFTQNPNSAIAAKKRGTFAGLIEKVPYLVELGIKTVELMPVQQFDPQASPTGTNYWGYQPLAWFAPHQAYSSQPGVLAAVTEFRDLVKALHRADIEVILDVVFNHTAEGNTSGPTLSLRGIDNPTYYILDPANPANYVDDTGCGNTVSGNKSVVRRMILDCLRHWVEHMHVDGFRFDLAASLSRGEDGEPLAHPPILLDIEVDPVLAGTTIIAEAWDAAGLYQLAHFGTDRWAVWNGAFRDHVRRFLKGDTGTVDKLADNLVASANLFHEPDRLPNRSVNFITAHDGFTLNDLVSYEEKHNEANGEQNRDGSNDNFSWNCGAEGITDDATIEALRQRQSKNFLTILLMSEGRPMLAMGDEVRRTQQGNNNAYCQNNEISWFDWDDVDRHADIRRFVGKLLHFHQNLVIFRDHIYWGHNGNSMIRWHGVRLGEPDWGEDSHAIAYELTHDETGDHVHVILNAYWKPLDFQLPPTAAGREWRRVVDTAFESPQDFCDPPAVLPNGQSQYACQARSSVVLVSVTV</sequence>
<dbReference type="NCBIfam" id="TIGR02100">
    <property type="entry name" value="glgX_debranch"/>
    <property type="match status" value="1"/>
</dbReference>
<protein>
    <submittedName>
        <fullName evidence="6">Glycogen debranching enzyme</fullName>
        <ecNumber evidence="6">3.2.1.-</ecNumber>
    </submittedName>
</protein>
<dbReference type="CDD" id="cd02856">
    <property type="entry name" value="E_set_GDE_Isoamylase_N"/>
    <property type="match status" value="1"/>
</dbReference>
<keyword evidence="4 6" id="KW-0326">Glycosidase</keyword>
<dbReference type="PANTHER" id="PTHR43002">
    <property type="entry name" value="GLYCOGEN DEBRANCHING ENZYME"/>
    <property type="match status" value="1"/>
</dbReference>
<evidence type="ECO:0000259" key="5">
    <source>
        <dbReference type="SMART" id="SM00642"/>
    </source>
</evidence>
<reference evidence="6 7" key="1">
    <citation type="submission" date="2019-02" db="EMBL/GenBank/DDBJ databases">
        <title>Deep-cultivation of Planctomycetes and their phenomic and genomic characterization uncovers novel biology.</title>
        <authorList>
            <person name="Wiegand S."/>
            <person name="Jogler M."/>
            <person name="Boedeker C."/>
            <person name="Pinto D."/>
            <person name="Vollmers J."/>
            <person name="Rivas-Marin E."/>
            <person name="Kohn T."/>
            <person name="Peeters S.H."/>
            <person name="Heuer A."/>
            <person name="Rast P."/>
            <person name="Oberbeckmann S."/>
            <person name="Bunk B."/>
            <person name="Jeske O."/>
            <person name="Meyerdierks A."/>
            <person name="Storesund J.E."/>
            <person name="Kallscheuer N."/>
            <person name="Luecker S."/>
            <person name="Lage O.M."/>
            <person name="Pohl T."/>
            <person name="Merkel B.J."/>
            <person name="Hornburger P."/>
            <person name="Mueller R.-W."/>
            <person name="Bruemmer F."/>
            <person name="Labrenz M."/>
            <person name="Spormann A.M."/>
            <person name="Op den Camp H."/>
            <person name="Overmann J."/>
            <person name="Amann R."/>
            <person name="Jetten M.S.M."/>
            <person name="Mascher T."/>
            <person name="Medema M.H."/>
            <person name="Devos D.P."/>
            <person name="Kaster A.-K."/>
            <person name="Ovreas L."/>
            <person name="Rohde M."/>
            <person name="Galperin M.Y."/>
            <person name="Jogler C."/>
        </authorList>
    </citation>
    <scope>NUCLEOTIDE SEQUENCE [LARGE SCALE GENOMIC DNA]</scope>
    <source>
        <strain evidence="6 7">Mal52</strain>
    </source>
</reference>
<dbReference type="RefSeq" id="WP_145378762.1">
    <property type="nucleotide sequence ID" value="NZ_CP036276.1"/>
</dbReference>
<dbReference type="Gene3D" id="2.60.40.10">
    <property type="entry name" value="Immunoglobulins"/>
    <property type="match status" value="1"/>
</dbReference>
<keyword evidence="2 6" id="KW-0378">Hydrolase</keyword>